<protein>
    <recommendedName>
        <fullName evidence="3">Right handed beta helix domain-containing protein</fullName>
    </recommendedName>
</protein>
<dbReference type="RefSeq" id="WP_252771857.1">
    <property type="nucleotide sequence ID" value="NZ_JAMXMC010000014.1"/>
</dbReference>
<keyword evidence="2" id="KW-1185">Reference proteome</keyword>
<reference evidence="1 2" key="1">
    <citation type="submission" date="2022-06" db="EMBL/GenBank/DDBJ databases">
        <title>Ideonella sp. NS12-5 Genome sequencing and assembly.</title>
        <authorList>
            <person name="Jung Y."/>
        </authorList>
    </citation>
    <scope>NUCLEOTIDE SEQUENCE [LARGE SCALE GENOMIC DNA]</scope>
    <source>
        <strain evidence="1 2">NS12-5</strain>
    </source>
</reference>
<evidence type="ECO:0008006" key="3">
    <source>
        <dbReference type="Google" id="ProtNLM"/>
    </source>
</evidence>
<sequence>KLRKAIVAHNQLRGINPSGTYHSLKLHSGGLTTYTDAYKDDAWYSEQVVVANNLFGDPSDTNQWTVAICPQNDTSAEGVTNVLIQNNTFIRNSHTSLDLALGGRDFVIAGNRVLGGHGRAPLWVAPAHTGALPLAWRPPLPMQSEAVP</sequence>
<accession>A0ABT1BTK6</accession>
<evidence type="ECO:0000313" key="1">
    <source>
        <dbReference type="EMBL" id="MCO5978892.1"/>
    </source>
</evidence>
<dbReference type="InterPro" id="IPR011050">
    <property type="entry name" value="Pectin_lyase_fold/virulence"/>
</dbReference>
<name>A0ABT1BTK6_9BURK</name>
<evidence type="ECO:0000313" key="2">
    <source>
        <dbReference type="Proteomes" id="UP001204851"/>
    </source>
</evidence>
<feature type="non-terminal residue" evidence="1">
    <location>
        <position position="1"/>
    </location>
</feature>
<comment type="caution">
    <text evidence="1">The sequence shown here is derived from an EMBL/GenBank/DDBJ whole genome shotgun (WGS) entry which is preliminary data.</text>
</comment>
<organism evidence="1 2">
    <name type="scientific">Ideonella oryzae</name>
    <dbReference type="NCBI Taxonomy" id="2937441"/>
    <lineage>
        <taxon>Bacteria</taxon>
        <taxon>Pseudomonadati</taxon>
        <taxon>Pseudomonadota</taxon>
        <taxon>Betaproteobacteria</taxon>
        <taxon>Burkholderiales</taxon>
        <taxon>Sphaerotilaceae</taxon>
        <taxon>Ideonella</taxon>
    </lineage>
</organism>
<dbReference type="SUPFAM" id="SSF51126">
    <property type="entry name" value="Pectin lyase-like"/>
    <property type="match status" value="1"/>
</dbReference>
<proteinExistence type="predicted"/>
<dbReference type="InterPro" id="IPR012334">
    <property type="entry name" value="Pectin_lyas_fold"/>
</dbReference>
<dbReference type="EMBL" id="JAMXMC010000014">
    <property type="protein sequence ID" value="MCO5978892.1"/>
    <property type="molecule type" value="Genomic_DNA"/>
</dbReference>
<gene>
    <name evidence="1" type="ORF">M0L44_19510</name>
</gene>
<dbReference type="Gene3D" id="2.160.20.10">
    <property type="entry name" value="Single-stranded right-handed beta-helix, Pectin lyase-like"/>
    <property type="match status" value="1"/>
</dbReference>
<dbReference type="Proteomes" id="UP001204851">
    <property type="component" value="Unassembled WGS sequence"/>
</dbReference>